<reference evidence="2 3" key="1">
    <citation type="submission" date="2018-10" db="EMBL/GenBank/DDBJ databases">
        <title>A high-quality apple genome assembly.</title>
        <authorList>
            <person name="Hu J."/>
        </authorList>
    </citation>
    <scope>NUCLEOTIDE SEQUENCE [LARGE SCALE GENOMIC DNA]</scope>
    <source>
        <strain evidence="3">cv. HFTH1</strain>
        <tissue evidence="2">Young leaf</tissue>
    </source>
</reference>
<feature type="non-terminal residue" evidence="2">
    <location>
        <position position="1"/>
    </location>
</feature>
<dbReference type="AlphaFoldDB" id="A0A498JKI9"/>
<gene>
    <name evidence="2" type="ORF">DVH24_015918</name>
</gene>
<dbReference type="Proteomes" id="UP000290289">
    <property type="component" value="Chromosome 7"/>
</dbReference>
<accession>A0A498JKI9</accession>
<evidence type="ECO:0000256" key="1">
    <source>
        <dbReference type="SAM" id="MobiDB-lite"/>
    </source>
</evidence>
<evidence type="ECO:0000313" key="3">
    <source>
        <dbReference type="Proteomes" id="UP000290289"/>
    </source>
</evidence>
<name>A0A498JKI9_MALDO</name>
<feature type="region of interest" description="Disordered" evidence="1">
    <location>
        <begin position="1"/>
        <end position="55"/>
    </location>
</feature>
<organism evidence="2 3">
    <name type="scientific">Malus domestica</name>
    <name type="common">Apple</name>
    <name type="synonym">Pyrus malus</name>
    <dbReference type="NCBI Taxonomy" id="3750"/>
    <lineage>
        <taxon>Eukaryota</taxon>
        <taxon>Viridiplantae</taxon>
        <taxon>Streptophyta</taxon>
        <taxon>Embryophyta</taxon>
        <taxon>Tracheophyta</taxon>
        <taxon>Spermatophyta</taxon>
        <taxon>Magnoliopsida</taxon>
        <taxon>eudicotyledons</taxon>
        <taxon>Gunneridae</taxon>
        <taxon>Pentapetalae</taxon>
        <taxon>rosids</taxon>
        <taxon>fabids</taxon>
        <taxon>Rosales</taxon>
        <taxon>Rosaceae</taxon>
        <taxon>Amygdaloideae</taxon>
        <taxon>Maleae</taxon>
        <taxon>Malus</taxon>
    </lineage>
</organism>
<keyword evidence="3" id="KW-1185">Reference proteome</keyword>
<proteinExistence type="predicted"/>
<dbReference type="EMBL" id="RDQH01000333">
    <property type="protein sequence ID" value="RXH93851.1"/>
    <property type="molecule type" value="Genomic_DNA"/>
</dbReference>
<evidence type="ECO:0000313" key="2">
    <source>
        <dbReference type="EMBL" id="RXH93851.1"/>
    </source>
</evidence>
<comment type="caution">
    <text evidence="2">The sequence shown here is derived from an EMBL/GenBank/DDBJ whole genome shotgun (WGS) entry which is preliminary data.</text>
</comment>
<sequence>VLGLRQHGPKARGERGKAIRPGAEEEEGRSCYSSGHLKTGASSSDLGTNMKNKGRERDLYLQNTVTRSEMTGKALGVHGFAGKMGVLTPKRFQEGRKLVGALLRANYLAGQGPCFVESLSWWY</sequence>
<protein>
    <submittedName>
        <fullName evidence="2">Uncharacterized protein</fullName>
    </submittedName>
</protein>
<feature type="compositionally biased region" description="Polar residues" evidence="1">
    <location>
        <begin position="40"/>
        <end position="51"/>
    </location>
</feature>